<evidence type="ECO:0000256" key="6">
    <source>
        <dbReference type="PIRSR" id="PIRSR004803-2"/>
    </source>
</evidence>
<dbReference type="NCBIfam" id="TIGR00649">
    <property type="entry name" value="MG423"/>
    <property type="match status" value="1"/>
</dbReference>
<organism evidence="9 10">
    <name type="scientific">candidate division WWE3 bacterium CG23_combo_of_CG06-09_8_20_14_all_40_14</name>
    <dbReference type="NCBI Taxonomy" id="1975095"/>
    <lineage>
        <taxon>Bacteria</taxon>
        <taxon>Katanobacteria</taxon>
    </lineage>
</organism>
<proteinExistence type="predicted"/>
<feature type="binding site" evidence="7">
    <location>
        <position position="69"/>
    </location>
    <ligand>
        <name>Zn(2+)</name>
        <dbReference type="ChEBI" id="CHEBI:29105"/>
        <label>1</label>
        <note>catalytic</note>
    </ligand>
</feature>
<dbReference type="GO" id="GO:0003723">
    <property type="term" value="F:RNA binding"/>
    <property type="evidence" value="ECO:0007669"/>
    <property type="project" value="UniProtKB-KW"/>
</dbReference>
<dbReference type="GO" id="GO:0004534">
    <property type="term" value="F:5'-3' RNA exonuclease activity"/>
    <property type="evidence" value="ECO:0007669"/>
    <property type="project" value="InterPro"/>
</dbReference>
<dbReference type="Pfam" id="PF17770">
    <property type="entry name" value="RNase_J_C"/>
    <property type="match status" value="1"/>
</dbReference>
<keyword evidence="7" id="KW-0106">Calcium</keyword>
<protein>
    <submittedName>
        <fullName evidence="9">Ribonuclease J</fullName>
    </submittedName>
</protein>
<dbReference type="GO" id="GO:0004521">
    <property type="term" value="F:RNA endonuclease activity"/>
    <property type="evidence" value="ECO:0007669"/>
    <property type="project" value="InterPro"/>
</dbReference>
<dbReference type="InterPro" id="IPR055132">
    <property type="entry name" value="RNase_J_b_CASP"/>
</dbReference>
<evidence type="ECO:0000256" key="3">
    <source>
        <dbReference type="ARBA" id="ARBA00022839"/>
    </source>
</evidence>
<keyword evidence="2" id="KW-0540">Nuclease</keyword>
<comment type="caution">
    <text evidence="9">The sequence shown here is derived from an EMBL/GenBank/DDBJ whole genome shotgun (WGS) entry which is preliminary data.</text>
</comment>
<reference evidence="9 10" key="1">
    <citation type="submission" date="2017-09" db="EMBL/GenBank/DDBJ databases">
        <title>Depth-based differentiation of microbial function through sediment-hosted aquifers and enrichment of novel symbionts in the deep terrestrial subsurface.</title>
        <authorList>
            <person name="Probst A.J."/>
            <person name="Ladd B."/>
            <person name="Jarett J.K."/>
            <person name="Geller-Mcgrath D.E."/>
            <person name="Sieber C.M."/>
            <person name="Emerson J.B."/>
            <person name="Anantharaman K."/>
            <person name="Thomas B.C."/>
            <person name="Malmstrom R."/>
            <person name="Stieglmeier M."/>
            <person name="Klingl A."/>
            <person name="Woyke T."/>
            <person name="Ryan C.M."/>
            <person name="Banfield J.F."/>
        </authorList>
    </citation>
    <scope>NUCLEOTIDE SEQUENCE [LARGE SCALE GENOMIC DNA]</scope>
    <source>
        <strain evidence="9">CG23_combo_of_CG06-09_8_20_14_all_40_14</strain>
    </source>
</reference>
<comment type="cofactor">
    <cofactor evidence="7">
        <name>Zn(2+)</name>
        <dbReference type="ChEBI" id="CHEBI:29105"/>
    </cofactor>
    <text evidence="7">Binds 2 Zn(2+) ions per subunit. It is not clear if Zn(2+) or Mg(2+) is physiologically important.</text>
</comment>
<dbReference type="CDD" id="cd07714">
    <property type="entry name" value="RNaseJ_MBL-fold"/>
    <property type="match status" value="1"/>
</dbReference>
<feature type="binding site" evidence="7">
    <location>
        <position position="71"/>
    </location>
    <ligand>
        <name>Zn(2+)</name>
        <dbReference type="ChEBI" id="CHEBI:29105"/>
        <label>1</label>
        <note>catalytic</note>
    </ligand>
</feature>
<dbReference type="GO" id="GO:0006396">
    <property type="term" value="P:RNA processing"/>
    <property type="evidence" value="ECO:0007669"/>
    <property type="project" value="InterPro"/>
</dbReference>
<feature type="binding site" evidence="7">
    <location>
        <position position="438"/>
    </location>
    <ligand>
        <name>Ca(2+)</name>
        <dbReference type="ChEBI" id="CHEBI:29108"/>
    </ligand>
</feature>
<feature type="binding site" evidence="7">
    <location>
        <position position="156"/>
    </location>
    <ligand>
        <name>Zn(2+)</name>
        <dbReference type="ChEBI" id="CHEBI:29105"/>
        <label>1</label>
        <note>catalytic</note>
    </ligand>
</feature>
<feature type="binding site" evidence="6">
    <location>
        <begin position="225"/>
        <end position="227"/>
    </location>
    <ligand>
        <name>substrate</name>
    </ligand>
</feature>
<evidence type="ECO:0000256" key="4">
    <source>
        <dbReference type="ARBA" id="ARBA00022884"/>
    </source>
</evidence>
<feature type="binding site" evidence="7">
    <location>
        <position position="44"/>
    </location>
    <ligand>
        <name>Ca(2+)</name>
        <dbReference type="ChEBI" id="CHEBI:29108"/>
    </ligand>
</feature>
<dbReference type="InterPro" id="IPR004613">
    <property type="entry name" value="RNase_J"/>
</dbReference>
<dbReference type="Pfam" id="PF00753">
    <property type="entry name" value="Lactamase_B"/>
    <property type="match status" value="1"/>
</dbReference>
<dbReference type="Gene3D" id="3.60.15.10">
    <property type="entry name" value="Ribonuclease Z/Hydroxyacylglutathione hydrolase-like"/>
    <property type="match status" value="1"/>
</dbReference>
<dbReference type="Proteomes" id="UP000231388">
    <property type="component" value="Unassembled WGS sequence"/>
</dbReference>
<keyword evidence="4" id="KW-0694">RNA-binding</keyword>
<accession>A0A2G9XBK7</accession>
<dbReference type="Pfam" id="PF22505">
    <property type="entry name" value="RNase_J_b_CASP"/>
    <property type="match status" value="1"/>
</dbReference>
<name>A0A2G9XBK7_UNCKA</name>
<evidence type="ECO:0000256" key="5">
    <source>
        <dbReference type="PIRSR" id="PIRSR004803-1"/>
    </source>
</evidence>
<feature type="active site" description="Proton donor" evidence="5">
    <location>
        <position position="188"/>
    </location>
</feature>
<keyword evidence="7" id="KW-0862">Zinc</keyword>
<dbReference type="InterPro" id="IPR001279">
    <property type="entry name" value="Metallo-B-lactamas"/>
</dbReference>
<evidence type="ECO:0000256" key="7">
    <source>
        <dbReference type="PIRSR" id="PIRSR004803-3"/>
    </source>
</evidence>
<comment type="cofactor">
    <cofactor evidence="7">
        <name>Ca(2+)</name>
        <dbReference type="ChEBI" id="CHEBI:29108"/>
    </cofactor>
    <text evidence="7">Binds 1 Ca(2+) cation per subunit. Seen in 1 crystal structure, it is not clear if it is physiologically important.</text>
</comment>
<evidence type="ECO:0000256" key="2">
    <source>
        <dbReference type="ARBA" id="ARBA00022722"/>
    </source>
</evidence>
<dbReference type="Gene3D" id="3.40.50.10710">
    <property type="entry name" value="Metallo-hydrolase/oxidoreductase"/>
    <property type="match status" value="1"/>
</dbReference>
<keyword evidence="7" id="KW-0479">Metal-binding</keyword>
<dbReference type="InterPro" id="IPR036866">
    <property type="entry name" value="RibonucZ/Hydroxyglut_hydro"/>
</dbReference>
<dbReference type="InterPro" id="IPR041636">
    <property type="entry name" value="RNase_J_C"/>
</dbReference>
<feature type="active site" description="Proton acceptor" evidence="5">
    <location>
        <position position="363"/>
    </location>
</feature>
<feature type="binding site" evidence="6">
    <location>
        <begin position="359"/>
        <end position="363"/>
    </location>
    <ligand>
        <name>substrate</name>
    </ligand>
</feature>
<evidence type="ECO:0000313" key="9">
    <source>
        <dbReference type="EMBL" id="PIP04344.1"/>
    </source>
</evidence>
<feature type="binding site" evidence="7">
    <location>
        <position position="134"/>
    </location>
    <ligand>
        <name>Zn(2+)</name>
        <dbReference type="ChEBI" id="CHEBI:29105"/>
        <label>1</label>
        <note>catalytic</note>
    </ligand>
</feature>
<sequence>MLKIIPLGGTTNVTKNIYVYEYNEDIIIVDCGIGFPDSSDYGVDLIIPDFSYLLKNRHKVRALLVTHGHEDHFGAVPFLLNELNIPVYATKLVCGFIQNKLNDYGVKNAKLITLDKKASFEIGPFKITPVSVNHSVPDSVAFAIETPEGVVMHVSDFKFDWTPVMDPPFDVSTLSKVADKGIDILVSDSLGSTSKGYTESEKYIEHTFNGLFSKAKGQVIITTMSSNISRIQQAMNASLKFDRKIVISGRSIEQNLETAVRLGYLNFPKDAFVKEQLAHNFDPKKLTYIAAGSYGQTNSALYRMAMGKHKYIKVEKDATVIFSADPNPPGVLEPVNFVIDKLTLLGAEVLYSEIQDNLHVSGHGSRGDISMLAALAHPNYFIPVGGTVKFMRAYVNLITDMGFKKENIFELLDGETVVLKNRKVSRGQTVHVGNVYVDGSGIGDVGSIVLRDRQELADSGMVVIALPYRRDKNLFGDKIAIVSRGFVYVKESKQIIKEIENKVKAKLYSEGKLRDISKIKADIERDVAKFIYKKTERAPIVLVITVEV</sequence>
<dbReference type="EMBL" id="PCQY01000035">
    <property type="protein sequence ID" value="PIP04344.1"/>
    <property type="molecule type" value="Genomic_DNA"/>
</dbReference>
<keyword evidence="1" id="KW-0963">Cytoplasm</keyword>
<dbReference type="SUPFAM" id="SSF56281">
    <property type="entry name" value="Metallo-hydrolase/oxidoreductase"/>
    <property type="match status" value="1"/>
</dbReference>
<dbReference type="PANTHER" id="PTHR43694">
    <property type="entry name" value="RIBONUCLEASE J"/>
    <property type="match status" value="1"/>
</dbReference>
<keyword evidence="3" id="KW-0269">Exonuclease</keyword>
<evidence type="ECO:0000259" key="8">
    <source>
        <dbReference type="SMART" id="SM00849"/>
    </source>
</evidence>
<evidence type="ECO:0000256" key="1">
    <source>
        <dbReference type="ARBA" id="ARBA00022490"/>
    </source>
</evidence>
<feature type="binding site" evidence="7">
    <location>
        <position position="72"/>
    </location>
    <ligand>
        <name>Zn(2+)</name>
        <dbReference type="ChEBI" id="CHEBI:29105"/>
        <label>1</label>
        <note>catalytic</note>
    </ligand>
</feature>
<gene>
    <name evidence="9" type="ORF">COX53_02980</name>
</gene>
<dbReference type="PANTHER" id="PTHR43694:SF1">
    <property type="entry name" value="RIBONUCLEASE J"/>
    <property type="match status" value="1"/>
</dbReference>
<evidence type="ECO:0000313" key="10">
    <source>
        <dbReference type="Proteomes" id="UP000231388"/>
    </source>
</evidence>
<keyword evidence="3" id="KW-0378">Hydrolase</keyword>
<dbReference type="InterPro" id="IPR042173">
    <property type="entry name" value="RNase_J_2"/>
</dbReference>
<feature type="domain" description="Metallo-beta-lactamase" evidence="8">
    <location>
        <begin position="14"/>
        <end position="211"/>
    </location>
</feature>
<feature type="binding site" evidence="7">
    <location>
        <position position="42"/>
    </location>
    <ligand>
        <name>Ca(2+)</name>
        <dbReference type="ChEBI" id="CHEBI:29108"/>
    </ligand>
</feature>
<dbReference type="AlphaFoldDB" id="A0A2G9XBK7"/>
<dbReference type="GO" id="GO:0008270">
    <property type="term" value="F:zinc ion binding"/>
    <property type="evidence" value="ECO:0007669"/>
    <property type="project" value="InterPro"/>
</dbReference>
<dbReference type="PIRSF" id="PIRSF004803">
    <property type="entry name" value="RnjA"/>
    <property type="match status" value="1"/>
</dbReference>
<dbReference type="Gene3D" id="3.10.20.580">
    <property type="match status" value="1"/>
</dbReference>
<feature type="binding site" evidence="7">
    <location>
        <position position="67"/>
    </location>
    <ligand>
        <name>Zn(2+)</name>
        <dbReference type="ChEBI" id="CHEBI:29105"/>
        <label>1</label>
        <note>catalytic</note>
    </ligand>
</feature>
<dbReference type="SMART" id="SM00849">
    <property type="entry name" value="Lactamase_B"/>
    <property type="match status" value="1"/>
</dbReference>
<dbReference type="InterPro" id="IPR030854">
    <property type="entry name" value="RNase_J_bac"/>
</dbReference>